<dbReference type="InterPro" id="IPR058284">
    <property type="entry name" value="DUF7978"/>
</dbReference>
<feature type="compositionally biased region" description="Polar residues" evidence="1">
    <location>
        <begin position="1"/>
        <end position="27"/>
    </location>
</feature>
<evidence type="ECO:0000256" key="2">
    <source>
        <dbReference type="SAM" id="Phobius"/>
    </source>
</evidence>
<evidence type="ECO:0000256" key="1">
    <source>
        <dbReference type="SAM" id="MobiDB-lite"/>
    </source>
</evidence>
<reference evidence="4" key="1">
    <citation type="submission" date="2022-06" db="EMBL/GenBank/DDBJ databases">
        <title>Diverse halophilic archaea isolated from saline environments.</title>
        <authorList>
            <person name="Cui H.-L."/>
        </authorList>
    </citation>
    <scope>NUCLEOTIDE SEQUENCE</scope>
    <source>
        <strain evidence="4">WLHS1</strain>
    </source>
</reference>
<organism evidence="4 5">
    <name type="scientific">Natronosalvus rutilus</name>
    <dbReference type="NCBI Taxonomy" id="2953753"/>
    <lineage>
        <taxon>Archaea</taxon>
        <taxon>Methanobacteriati</taxon>
        <taxon>Methanobacteriota</taxon>
        <taxon>Stenosarchaea group</taxon>
        <taxon>Halobacteria</taxon>
        <taxon>Halobacteriales</taxon>
        <taxon>Natrialbaceae</taxon>
        <taxon>Natronosalvus</taxon>
    </lineage>
</organism>
<keyword evidence="2" id="KW-0812">Transmembrane</keyword>
<dbReference type="EMBL" id="CP100355">
    <property type="protein sequence ID" value="UTF52378.1"/>
    <property type="molecule type" value="Genomic_DNA"/>
</dbReference>
<keyword evidence="5" id="KW-1185">Reference proteome</keyword>
<dbReference type="GeneID" id="73290642"/>
<feature type="transmembrane region" description="Helical" evidence="2">
    <location>
        <begin position="194"/>
        <end position="215"/>
    </location>
</feature>
<accession>A0A9E7SVK7</accession>
<sequence>MTNAIPDSSVEASSENDAASDGTGTSTDEPDAAGDLRPLFLGVVAGALAWVAGYAVTYGLARESIRADLRTDVLESAAGETLTAELVAWTYLNAHGVATEVPRRGLFRLLPPEQNVVLDGSGAEWLLLLIPPLVIALAGAYCAYDQLERLESITEAAIDGAMVAIGYLAVTIVAVLLSTVAIEGAVIRPSPLESILVAGIGYPIVFGALGAVALVRLRASGGVRAS</sequence>
<feature type="region of interest" description="Disordered" evidence="1">
    <location>
        <begin position="1"/>
        <end position="31"/>
    </location>
</feature>
<feature type="transmembrane region" description="Helical" evidence="2">
    <location>
        <begin position="39"/>
        <end position="61"/>
    </location>
</feature>
<dbReference type="KEGG" id="sawl:NGM29_11310"/>
<name>A0A9E7SVK7_9EURY</name>
<dbReference type="RefSeq" id="WP_254156284.1">
    <property type="nucleotide sequence ID" value="NZ_CP100355.1"/>
</dbReference>
<keyword evidence="2" id="KW-1133">Transmembrane helix</keyword>
<evidence type="ECO:0000313" key="5">
    <source>
        <dbReference type="Proteomes" id="UP001056855"/>
    </source>
</evidence>
<feature type="transmembrane region" description="Helical" evidence="2">
    <location>
        <begin position="156"/>
        <end position="182"/>
    </location>
</feature>
<keyword evidence="2" id="KW-0472">Membrane</keyword>
<dbReference type="Pfam" id="PF25933">
    <property type="entry name" value="DUF7978"/>
    <property type="match status" value="1"/>
</dbReference>
<evidence type="ECO:0000313" key="4">
    <source>
        <dbReference type="EMBL" id="UTF52378.1"/>
    </source>
</evidence>
<gene>
    <name evidence="4" type="ORF">NGM29_11310</name>
</gene>
<proteinExistence type="predicted"/>
<evidence type="ECO:0000259" key="3">
    <source>
        <dbReference type="Pfam" id="PF25933"/>
    </source>
</evidence>
<protein>
    <recommendedName>
        <fullName evidence="3">DUF7978 domain-containing protein</fullName>
    </recommendedName>
</protein>
<dbReference type="AlphaFoldDB" id="A0A9E7SVK7"/>
<dbReference type="Proteomes" id="UP001056855">
    <property type="component" value="Chromosome"/>
</dbReference>
<feature type="domain" description="DUF7978" evidence="3">
    <location>
        <begin position="33"/>
        <end position="215"/>
    </location>
</feature>